<organism evidence="3 4">
    <name type="scientific">Halocaridina rubra</name>
    <name type="common">Hawaiian red shrimp</name>
    <dbReference type="NCBI Taxonomy" id="373956"/>
    <lineage>
        <taxon>Eukaryota</taxon>
        <taxon>Metazoa</taxon>
        <taxon>Ecdysozoa</taxon>
        <taxon>Arthropoda</taxon>
        <taxon>Crustacea</taxon>
        <taxon>Multicrustacea</taxon>
        <taxon>Malacostraca</taxon>
        <taxon>Eumalacostraca</taxon>
        <taxon>Eucarida</taxon>
        <taxon>Decapoda</taxon>
        <taxon>Pleocyemata</taxon>
        <taxon>Caridea</taxon>
        <taxon>Atyoidea</taxon>
        <taxon>Atyidae</taxon>
        <taxon>Halocaridina</taxon>
    </lineage>
</organism>
<feature type="non-terminal residue" evidence="3">
    <location>
        <position position="96"/>
    </location>
</feature>
<evidence type="ECO:0000256" key="1">
    <source>
        <dbReference type="PROSITE-ProRule" id="PRU00235"/>
    </source>
</evidence>
<dbReference type="PROSITE" id="PS00626">
    <property type="entry name" value="RCC1_2"/>
    <property type="match status" value="1"/>
</dbReference>
<gene>
    <name evidence="3" type="ORF">SK128_001724</name>
</gene>
<evidence type="ECO:0000256" key="2">
    <source>
        <dbReference type="SAM" id="MobiDB-lite"/>
    </source>
</evidence>
<dbReference type="InterPro" id="IPR009091">
    <property type="entry name" value="RCC1/BLIP-II"/>
</dbReference>
<dbReference type="Proteomes" id="UP001381693">
    <property type="component" value="Unassembled WGS sequence"/>
</dbReference>
<dbReference type="EMBL" id="JAXCGZ010011339">
    <property type="protein sequence ID" value="KAK7075260.1"/>
    <property type="molecule type" value="Genomic_DNA"/>
</dbReference>
<evidence type="ECO:0000313" key="3">
    <source>
        <dbReference type="EMBL" id="KAK7075260.1"/>
    </source>
</evidence>
<proteinExistence type="predicted"/>
<keyword evidence="4" id="KW-1185">Reference proteome</keyword>
<dbReference type="PROSITE" id="PS50012">
    <property type="entry name" value="RCC1_3"/>
    <property type="match status" value="1"/>
</dbReference>
<sequence>MHVCNFLSDNGLLLTWGCGRHGKLCQGEENFSSQFVPVVVRRLRHIAVVLVGCGGCHTMVLGYKREEEDMTTEEESKHLNHNSLSSLARARRRIAD</sequence>
<comment type="caution">
    <text evidence="3">The sequence shown here is derived from an EMBL/GenBank/DDBJ whole genome shotgun (WGS) entry which is preliminary data.</text>
</comment>
<dbReference type="Gene3D" id="2.130.10.30">
    <property type="entry name" value="Regulator of chromosome condensation 1/beta-lactamase-inhibitor protein II"/>
    <property type="match status" value="1"/>
</dbReference>
<name>A0AAN8XAJ7_HALRR</name>
<evidence type="ECO:0000313" key="4">
    <source>
        <dbReference type="Proteomes" id="UP001381693"/>
    </source>
</evidence>
<dbReference type="Pfam" id="PF00415">
    <property type="entry name" value="RCC1"/>
    <property type="match status" value="1"/>
</dbReference>
<accession>A0AAN8XAJ7</accession>
<feature type="repeat" description="RCC1" evidence="1">
    <location>
        <begin position="11"/>
        <end position="64"/>
    </location>
</feature>
<dbReference type="SUPFAM" id="SSF50985">
    <property type="entry name" value="RCC1/BLIP-II"/>
    <property type="match status" value="1"/>
</dbReference>
<feature type="region of interest" description="Disordered" evidence="2">
    <location>
        <begin position="71"/>
        <end position="96"/>
    </location>
</feature>
<protein>
    <submittedName>
        <fullName evidence="3">Uncharacterized protein</fullName>
    </submittedName>
</protein>
<dbReference type="InterPro" id="IPR000408">
    <property type="entry name" value="Reg_chr_condens"/>
</dbReference>
<dbReference type="AlphaFoldDB" id="A0AAN8XAJ7"/>
<reference evidence="3 4" key="1">
    <citation type="submission" date="2023-11" db="EMBL/GenBank/DDBJ databases">
        <title>Halocaridina rubra genome assembly.</title>
        <authorList>
            <person name="Smith C."/>
        </authorList>
    </citation>
    <scope>NUCLEOTIDE SEQUENCE [LARGE SCALE GENOMIC DNA]</scope>
    <source>
        <strain evidence="3">EP-1</strain>
        <tissue evidence="3">Whole</tissue>
    </source>
</reference>